<dbReference type="Pfam" id="PF12464">
    <property type="entry name" value="Mac"/>
    <property type="match status" value="1"/>
</dbReference>
<dbReference type="CDD" id="cd03357">
    <property type="entry name" value="LbH_MAT_GAT"/>
    <property type="match status" value="1"/>
</dbReference>
<comment type="caution">
    <text evidence="7">The sequence shown here is derived from an EMBL/GenBank/DDBJ whole genome shotgun (WGS) entry which is preliminary data.</text>
</comment>
<keyword evidence="3" id="KW-0677">Repeat</keyword>
<evidence type="ECO:0000256" key="1">
    <source>
        <dbReference type="ARBA" id="ARBA00007274"/>
    </source>
</evidence>
<keyword evidence="4 5" id="KW-0012">Acyltransferase</keyword>
<dbReference type="RefSeq" id="WP_211556476.1">
    <property type="nucleotide sequence ID" value="NZ_JAGVRK010000001.1"/>
</dbReference>
<name>A0ABS5LAR2_9BACI</name>
<dbReference type="InterPro" id="IPR018357">
    <property type="entry name" value="Hexapep_transf_CS"/>
</dbReference>
<dbReference type="InterPro" id="IPR024688">
    <property type="entry name" value="Mac_dom"/>
</dbReference>
<feature type="domain" description="Maltose/galactoside acetyltransferase" evidence="6">
    <location>
        <begin position="7"/>
        <end position="61"/>
    </location>
</feature>
<dbReference type="PANTHER" id="PTHR43017">
    <property type="entry name" value="GALACTOSIDE O-ACETYLTRANSFERASE"/>
    <property type="match status" value="1"/>
</dbReference>
<comment type="similarity">
    <text evidence="1 5">Belongs to the transferase hexapeptide repeat family.</text>
</comment>
<dbReference type="EC" id="2.3.1.-" evidence="5"/>
<proteinExistence type="inferred from homology"/>
<evidence type="ECO:0000313" key="7">
    <source>
        <dbReference type="EMBL" id="MBS2967812.1"/>
    </source>
</evidence>
<dbReference type="InterPro" id="IPR011004">
    <property type="entry name" value="Trimer_LpxA-like_sf"/>
</dbReference>
<keyword evidence="2 5" id="KW-0808">Transferase</keyword>
<evidence type="ECO:0000256" key="2">
    <source>
        <dbReference type="ARBA" id="ARBA00022679"/>
    </source>
</evidence>
<dbReference type="PANTHER" id="PTHR43017:SF1">
    <property type="entry name" value="ACETYLTRANSFERASE YJL218W-RELATED"/>
    <property type="match status" value="1"/>
</dbReference>
<organism evidence="7 8">
    <name type="scientific">Metabacillus flavus</name>
    <dbReference type="NCBI Taxonomy" id="2823519"/>
    <lineage>
        <taxon>Bacteria</taxon>
        <taxon>Bacillati</taxon>
        <taxon>Bacillota</taxon>
        <taxon>Bacilli</taxon>
        <taxon>Bacillales</taxon>
        <taxon>Bacillaceae</taxon>
        <taxon>Metabacillus</taxon>
    </lineage>
</organism>
<evidence type="ECO:0000256" key="3">
    <source>
        <dbReference type="ARBA" id="ARBA00022737"/>
    </source>
</evidence>
<protein>
    <recommendedName>
        <fullName evidence="5">Acetyltransferase</fullName>
        <ecNumber evidence="5">2.3.1.-</ecNumber>
    </recommendedName>
</protein>
<dbReference type="PROSITE" id="PS00101">
    <property type="entry name" value="HEXAPEP_TRANSFERASES"/>
    <property type="match status" value="1"/>
</dbReference>
<accession>A0ABS5LAR2</accession>
<dbReference type="InterPro" id="IPR039369">
    <property type="entry name" value="LacA-like"/>
</dbReference>
<dbReference type="SMART" id="SM01266">
    <property type="entry name" value="Mac"/>
    <property type="match status" value="1"/>
</dbReference>
<sequence length="196" mass="21708">MNLEEQKKFILTGQMYNDLTPELIKARENAVFLTNEYNNSFSKPQYEREELLKKLVKSMGKGVHLEPNFRCEFGFNITIGDHFYANFDCVMLDGAEIHIGNHVLFGPRVGIYTSNHAIDPKERAAGGCYAKPVRIGHNVWIGAGVHINQGVTIGENTIIGSGSVVTKSIPANVIAAGVPCKVIREITENDRTGFEI</sequence>
<evidence type="ECO:0000256" key="5">
    <source>
        <dbReference type="RuleBase" id="RU367021"/>
    </source>
</evidence>
<evidence type="ECO:0000259" key="6">
    <source>
        <dbReference type="SMART" id="SM01266"/>
    </source>
</evidence>
<evidence type="ECO:0000256" key="4">
    <source>
        <dbReference type="ARBA" id="ARBA00023315"/>
    </source>
</evidence>
<dbReference type="SUPFAM" id="SSF51161">
    <property type="entry name" value="Trimeric LpxA-like enzymes"/>
    <property type="match status" value="1"/>
</dbReference>
<gene>
    <name evidence="7" type="ORF">J9317_03355</name>
</gene>
<evidence type="ECO:0000313" key="8">
    <source>
        <dbReference type="Proteomes" id="UP000682403"/>
    </source>
</evidence>
<dbReference type="Gene3D" id="2.160.10.10">
    <property type="entry name" value="Hexapeptide repeat proteins"/>
    <property type="match status" value="1"/>
</dbReference>
<dbReference type="Pfam" id="PF00132">
    <property type="entry name" value="Hexapep"/>
    <property type="match status" value="1"/>
</dbReference>
<keyword evidence="8" id="KW-1185">Reference proteome</keyword>
<dbReference type="InterPro" id="IPR001451">
    <property type="entry name" value="Hexapep"/>
</dbReference>
<dbReference type="Proteomes" id="UP000682403">
    <property type="component" value="Unassembled WGS sequence"/>
</dbReference>
<reference evidence="7 8" key="1">
    <citation type="submission" date="2021-04" db="EMBL/GenBank/DDBJ databases">
        <title>Metabacillus sp. strain KIGAM252 whole genome sequence.</title>
        <authorList>
            <person name="Seo M.-J."/>
            <person name="Cho E.-S."/>
            <person name="Hwang C.Y."/>
            <person name="Yoon D.J."/>
        </authorList>
    </citation>
    <scope>NUCLEOTIDE SEQUENCE [LARGE SCALE GENOMIC DNA]</scope>
    <source>
        <strain evidence="7 8">KIGAM252</strain>
    </source>
</reference>
<dbReference type="EMBL" id="JAGVRK010000001">
    <property type="protein sequence ID" value="MBS2967812.1"/>
    <property type="molecule type" value="Genomic_DNA"/>
</dbReference>